<proteinExistence type="predicted"/>
<comment type="caution">
    <text evidence="1">The sequence shown here is derived from an EMBL/GenBank/DDBJ whole genome shotgun (WGS) entry which is preliminary data.</text>
</comment>
<reference evidence="1 2" key="1">
    <citation type="submission" date="2018-04" db="EMBL/GenBank/DDBJ databases">
        <title>Genomic Encyclopedia of Type Strains, Phase IV (KMG-IV): sequencing the most valuable type-strain genomes for metagenomic binning, comparative biology and taxonomic classification.</title>
        <authorList>
            <person name="Goeker M."/>
        </authorList>
    </citation>
    <scope>NUCLEOTIDE SEQUENCE [LARGE SCALE GENOMIC DNA]</scope>
    <source>
        <strain evidence="1 2">DSM 45771</strain>
    </source>
</reference>
<evidence type="ECO:0000313" key="2">
    <source>
        <dbReference type="Proteomes" id="UP000245639"/>
    </source>
</evidence>
<name>A0A2U1FDE6_9PSEU</name>
<gene>
    <name evidence="1" type="ORF">C8D89_105233</name>
</gene>
<dbReference type="RefSeq" id="WP_116708395.1">
    <property type="nucleotide sequence ID" value="NZ_QEKW01000005.1"/>
</dbReference>
<dbReference type="AlphaFoldDB" id="A0A2U1FDE6"/>
<protein>
    <submittedName>
        <fullName evidence="1">Uncharacterized protein</fullName>
    </submittedName>
</protein>
<sequence length="68" mass="7736">MPTSLTEKPPTLSETLVVRFTEAEVERLRALADEHEVSMARVVRVAVADLFERMDEEAPAPTKKKRKK</sequence>
<evidence type="ECO:0000313" key="1">
    <source>
        <dbReference type="EMBL" id="PVZ10156.1"/>
    </source>
</evidence>
<organism evidence="1 2">
    <name type="scientific">Actinomycetospora cinnamomea</name>
    <dbReference type="NCBI Taxonomy" id="663609"/>
    <lineage>
        <taxon>Bacteria</taxon>
        <taxon>Bacillati</taxon>
        <taxon>Actinomycetota</taxon>
        <taxon>Actinomycetes</taxon>
        <taxon>Pseudonocardiales</taxon>
        <taxon>Pseudonocardiaceae</taxon>
        <taxon>Actinomycetospora</taxon>
    </lineage>
</organism>
<keyword evidence="2" id="KW-1185">Reference proteome</keyword>
<dbReference type="EMBL" id="QEKW01000005">
    <property type="protein sequence ID" value="PVZ10156.1"/>
    <property type="molecule type" value="Genomic_DNA"/>
</dbReference>
<accession>A0A2U1FDE6</accession>
<dbReference type="Proteomes" id="UP000245639">
    <property type="component" value="Unassembled WGS sequence"/>
</dbReference>